<dbReference type="STRING" id="364199.SAMN04489858_104136"/>
<feature type="chain" id="PRO_5011657868" evidence="1">
    <location>
        <begin position="22"/>
        <end position="140"/>
    </location>
</feature>
<organism evidence="2 3">
    <name type="scientific">Paracoccus homiensis</name>
    <dbReference type="NCBI Taxonomy" id="364199"/>
    <lineage>
        <taxon>Bacteria</taxon>
        <taxon>Pseudomonadati</taxon>
        <taxon>Pseudomonadota</taxon>
        <taxon>Alphaproteobacteria</taxon>
        <taxon>Rhodobacterales</taxon>
        <taxon>Paracoccaceae</taxon>
        <taxon>Paracoccus</taxon>
    </lineage>
</organism>
<keyword evidence="3" id="KW-1185">Reference proteome</keyword>
<dbReference type="Proteomes" id="UP000199180">
    <property type="component" value="Unassembled WGS sequence"/>
</dbReference>
<reference evidence="2 3" key="1">
    <citation type="submission" date="2016-10" db="EMBL/GenBank/DDBJ databases">
        <authorList>
            <person name="de Groot N.N."/>
        </authorList>
    </citation>
    <scope>NUCLEOTIDE SEQUENCE [LARGE SCALE GENOMIC DNA]</scope>
    <source>
        <strain evidence="2 3">DSM 17862</strain>
    </source>
</reference>
<proteinExistence type="predicted"/>
<evidence type="ECO:0000313" key="2">
    <source>
        <dbReference type="EMBL" id="SET31432.1"/>
    </source>
</evidence>
<name>A0A1I0DGC8_9RHOB</name>
<evidence type="ECO:0000256" key="1">
    <source>
        <dbReference type="SAM" id="SignalP"/>
    </source>
</evidence>
<gene>
    <name evidence="2" type="ORF">SAMN04489858_104136</name>
</gene>
<feature type="signal peptide" evidence="1">
    <location>
        <begin position="1"/>
        <end position="21"/>
    </location>
</feature>
<keyword evidence="1" id="KW-0732">Signal</keyword>
<dbReference type="EMBL" id="FOHO01000004">
    <property type="protein sequence ID" value="SET31432.1"/>
    <property type="molecule type" value="Genomic_DNA"/>
</dbReference>
<accession>A0A1I0DGC8</accession>
<protein>
    <submittedName>
        <fullName evidence="2">Uncharacterized protein</fullName>
    </submittedName>
</protein>
<evidence type="ECO:0000313" key="3">
    <source>
        <dbReference type="Proteomes" id="UP000199180"/>
    </source>
</evidence>
<dbReference type="OrthoDB" id="7775010at2"/>
<dbReference type="AlphaFoldDB" id="A0A1I0DGC8"/>
<sequence length="140" mass="14664">MPGRLVALLAAATLGAGPSSASDGLSECRKVASDPARLACYDALPLPDDHDRIVFSGSGSKSLPAFHAEAQSVLRFHSDDAVFVAYLLDRHGAVVQNLHHGGRGAGQHLVEAAGSYRLQINAIGGWRVEVVSPSARNIVK</sequence>